<dbReference type="AlphaFoldDB" id="A0A7I7XXR6"/>
<accession>A0A7I7XXR6</accession>
<evidence type="ECO:0000313" key="2">
    <source>
        <dbReference type="Proteomes" id="UP000466931"/>
    </source>
</evidence>
<keyword evidence="2" id="KW-1185">Reference proteome</keyword>
<dbReference type="EMBL" id="AP022612">
    <property type="protein sequence ID" value="BBZ34067.1"/>
    <property type="molecule type" value="Genomic_DNA"/>
</dbReference>
<proteinExistence type="predicted"/>
<sequence>MTRIQPTMRAKAVALDEYVDRVVAAAPPLTDQQRAQLAELLRPARRTGQPQSKVVAA</sequence>
<reference evidence="1" key="2">
    <citation type="submission" date="2020-02" db="EMBL/GenBank/DDBJ databases">
        <authorList>
            <person name="Matsumoto Y."/>
            <person name="Motooka D."/>
            <person name="Nakamura S."/>
        </authorList>
    </citation>
    <scope>NUCLEOTIDE SEQUENCE</scope>
    <source>
        <strain evidence="1">JCM 13671</strain>
    </source>
</reference>
<evidence type="ECO:0008006" key="3">
    <source>
        <dbReference type="Google" id="ProtNLM"/>
    </source>
</evidence>
<evidence type="ECO:0000313" key="1">
    <source>
        <dbReference type="EMBL" id="BBZ34067.1"/>
    </source>
</evidence>
<reference evidence="1" key="1">
    <citation type="journal article" date="2019" name="Emerg. Microbes Infect.">
        <title>Comprehensive subspecies identification of 175 nontuberculous mycobacteria species based on 7547 genomic profiles.</title>
        <authorList>
            <person name="Matsumoto Y."/>
            <person name="Kinjo T."/>
            <person name="Motooka D."/>
            <person name="Nabeya D."/>
            <person name="Jung N."/>
            <person name="Uechi K."/>
            <person name="Horii T."/>
            <person name="Iida T."/>
            <person name="Fujita J."/>
            <person name="Nakamura S."/>
        </authorList>
    </citation>
    <scope>NUCLEOTIDE SEQUENCE [LARGE SCALE GENOMIC DNA]</scope>
    <source>
        <strain evidence="1">JCM 13671</strain>
    </source>
</reference>
<gene>
    <name evidence="1" type="ORF">MCNF_26720</name>
</gene>
<organism evidence="1 2">
    <name type="scientific">Mycolicibacterium confluentis</name>
    <dbReference type="NCBI Taxonomy" id="28047"/>
    <lineage>
        <taxon>Bacteria</taxon>
        <taxon>Bacillati</taxon>
        <taxon>Actinomycetota</taxon>
        <taxon>Actinomycetes</taxon>
        <taxon>Mycobacteriales</taxon>
        <taxon>Mycobacteriaceae</taxon>
        <taxon>Mycolicibacterium</taxon>
    </lineage>
</organism>
<dbReference type="Proteomes" id="UP000466931">
    <property type="component" value="Chromosome"/>
</dbReference>
<name>A0A7I7XXR6_9MYCO</name>
<protein>
    <recommendedName>
        <fullName evidence="3">PhiRv1 phage protein</fullName>
    </recommendedName>
</protein>